<gene>
    <name evidence="3" type="ORF">FSW04_02270</name>
</gene>
<feature type="transmembrane region" description="Helical" evidence="2">
    <location>
        <begin position="76"/>
        <end position="96"/>
    </location>
</feature>
<keyword evidence="2" id="KW-0472">Membrane</keyword>
<dbReference type="Pfam" id="PF03988">
    <property type="entry name" value="DUF347"/>
    <property type="match status" value="3"/>
</dbReference>
<feature type="region of interest" description="Disordered" evidence="1">
    <location>
        <begin position="260"/>
        <end position="286"/>
    </location>
</feature>
<feature type="transmembrane region" description="Helical" evidence="2">
    <location>
        <begin position="142"/>
        <end position="163"/>
    </location>
</feature>
<feature type="compositionally biased region" description="Basic residues" evidence="1">
    <location>
        <begin position="265"/>
        <end position="276"/>
    </location>
</feature>
<dbReference type="Proteomes" id="UP000321805">
    <property type="component" value="Chromosome"/>
</dbReference>
<dbReference type="InterPro" id="IPR007136">
    <property type="entry name" value="DUF347"/>
</dbReference>
<feature type="transmembrane region" description="Helical" evidence="2">
    <location>
        <begin position="102"/>
        <end position="122"/>
    </location>
</feature>
<dbReference type="AlphaFoldDB" id="A0A5B8U0L4"/>
<accession>A0A5B8U0L4</accession>
<reference evidence="3 4" key="1">
    <citation type="journal article" date="2018" name="J. Microbiol.">
        <title>Baekduia soli gen. nov., sp. nov., a novel bacterium isolated from the soil of Baekdu Mountain and proposal of a novel family name, Baekduiaceae fam. nov.</title>
        <authorList>
            <person name="An D.S."/>
            <person name="Siddiqi M.Z."/>
            <person name="Kim K.H."/>
            <person name="Yu H.S."/>
            <person name="Im W.T."/>
        </authorList>
    </citation>
    <scope>NUCLEOTIDE SEQUENCE [LARGE SCALE GENOMIC DNA]</scope>
    <source>
        <strain evidence="3 4">BR7-21</strain>
    </source>
</reference>
<dbReference type="EMBL" id="CP042430">
    <property type="protein sequence ID" value="QEC46518.1"/>
    <property type="molecule type" value="Genomic_DNA"/>
</dbReference>
<evidence type="ECO:0000313" key="4">
    <source>
        <dbReference type="Proteomes" id="UP000321805"/>
    </source>
</evidence>
<dbReference type="RefSeq" id="WP_146915812.1">
    <property type="nucleotide sequence ID" value="NZ_CP042430.1"/>
</dbReference>
<evidence type="ECO:0000256" key="2">
    <source>
        <dbReference type="SAM" id="Phobius"/>
    </source>
</evidence>
<feature type="transmembrane region" description="Helical" evidence="2">
    <location>
        <begin position="195"/>
        <end position="218"/>
    </location>
</feature>
<keyword evidence="2" id="KW-1133">Transmembrane helix</keyword>
<evidence type="ECO:0000313" key="3">
    <source>
        <dbReference type="EMBL" id="QEC46518.1"/>
    </source>
</evidence>
<proteinExistence type="predicted"/>
<organism evidence="3 4">
    <name type="scientific">Baekduia soli</name>
    <dbReference type="NCBI Taxonomy" id="496014"/>
    <lineage>
        <taxon>Bacteria</taxon>
        <taxon>Bacillati</taxon>
        <taxon>Actinomycetota</taxon>
        <taxon>Thermoleophilia</taxon>
        <taxon>Solirubrobacterales</taxon>
        <taxon>Baekduiaceae</taxon>
        <taxon>Baekduia</taxon>
    </lineage>
</organism>
<evidence type="ECO:0000256" key="1">
    <source>
        <dbReference type="SAM" id="MobiDB-lite"/>
    </source>
</evidence>
<feature type="transmembrane region" description="Helical" evidence="2">
    <location>
        <begin position="43"/>
        <end position="64"/>
    </location>
</feature>
<dbReference type="OrthoDB" id="9794709at2"/>
<keyword evidence="4" id="KW-1185">Reference proteome</keyword>
<feature type="transmembrane region" description="Helical" evidence="2">
    <location>
        <begin position="230"/>
        <end position="249"/>
    </location>
</feature>
<sequence length="286" mass="30825">MLPTAKTRSGRPAPLAAKVPEITAVFWALKILTTGMGESMSDFLGQQSVPLAGAIGIFGLTYAIRLQVRTTEYRAVVYWFAVMMVAIFGTMAADGLKDGAGLSYAVTTPFFAAVVAVVFVLWHRSEGTLDIHSITTARRETYYWIAVLATFALGTAAGDLTALTLHLGFLESIAIFGVLFLVPALGWWQLRLNPVVAFWTAYVITRPLGASVVDWLAKPQSNKGLDLGDGVVSAGTLVVFVALVAWVAVTRRDIQRPDVPQPHAHLPHVPHPHLPHGHPQAQPAEG</sequence>
<protein>
    <recommendedName>
        <fullName evidence="5">Membrane-anchored protein</fullName>
    </recommendedName>
</protein>
<feature type="compositionally biased region" description="Low complexity" evidence="1">
    <location>
        <begin position="277"/>
        <end position="286"/>
    </location>
</feature>
<name>A0A5B8U0L4_9ACTN</name>
<dbReference type="KEGG" id="bsol:FSW04_02270"/>
<feature type="transmembrane region" description="Helical" evidence="2">
    <location>
        <begin position="169"/>
        <end position="188"/>
    </location>
</feature>
<evidence type="ECO:0008006" key="5">
    <source>
        <dbReference type="Google" id="ProtNLM"/>
    </source>
</evidence>
<keyword evidence="2" id="KW-0812">Transmembrane</keyword>